<accession>A0A0F3IHZ3</accession>
<feature type="transmembrane region" description="Helical" evidence="1">
    <location>
        <begin position="278"/>
        <end position="295"/>
    </location>
</feature>
<protein>
    <submittedName>
        <fullName evidence="3">MxaL protein</fullName>
    </submittedName>
</protein>
<feature type="domain" description="VWFA" evidence="2">
    <location>
        <begin position="23"/>
        <end position="200"/>
    </location>
</feature>
<keyword evidence="1" id="KW-0472">Membrane</keyword>
<keyword evidence="1" id="KW-0812">Transmembrane</keyword>
<organism evidence="3 4">
    <name type="scientific">Methylocucumis oryzae</name>
    <dbReference type="NCBI Taxonomy" id="1632867"/>
    <lineage>
        <taxon>Bacteria</taxon>
        <taxon>Pseudomonadati</taxon>
        <taxon>Pseudomonadota</taxon>
        <taxon>Gammaproteobacteria</taxon>
        <taxon>Methylococcales</taxon>
        <taxon>Methylococcaceae</taxon>
        <taxon>Methylocucumis</taxon>
    </lineage>
</organism>
<dbReference type="Gene3D" id="3.40.50.410">
    <property type="entry name" value="von Willebrand factor, type A domain"/>
    <property type="match status" value="1"/>
</dbReference>
<dbReference type="CDD" id="cd00198">
    <property type="entry name" value="vWFA"/>
    <property type="match status" value="1"/>
</dbReference>
<keyword evidence="1" id="KW-1133">Transmembrane helix</keyword>
<reference evidence="3 4" key="2">
    <citation type="journal article" date="2016" name="Microb. Ecol.">
        <title>Genome Characteristics of a Novel Type I Methanotroph (Sn10-6) Isolated from a Flooded Indian Rice Field.</title>
        <authorList>
            <person name="Rahalkar M.C."/>
            <person name="Pandit P.S."/>
            <person name="Dhakephalkar P.K."/>
            <person name="Pore S."/>
            <person name="Arora P."/>
            <person name="Kapse N."/>
        </authorList>
    </citation>
    <scope>NUCLEOTIDE SEQUENCE [LARGE SCALE GENOMIC DNA]</scope>
    <source>
        <strain evidence="3 4">Sn10-6</strain>
    </source>
</reference>
<proteinExistence type="predicted"/>
<dbReference type="SUPFAM" id="SSF53300">
    <property type="entry name" value="vWA-like"/>
    <property type="match status" value="1"/>
</dbReference>
<name>A0A0F3IHZ3_9GAMM</name>
<sequence length="301" mass="33557">MLFAWCLLVAGFIKPTLRQPQAVYDYTFIIDITRSMNAEDYSEDKQPVSRLTFVKHQLQAVLKELPCQSRVGLGVFTERRTTLLFQPIEVCQGYNELIATLASLDWRMAWAADSRIASGLHHAMTVLPTSQVIFITDGHEAPPLNPRYQADFSALKGKRKGVILGVGDLALTAIPKFNAQGQRQGVYQAEDVPHRSTFGESDLNPEKIAGYNARNAPFGNEAVVGNEHLTSLKQDYLQSLAEQSGLAYQRLEDSDSLRQALFNPELAQFIPANVDIRSGYALAAALLLISVYWPFRRNNAK</sequence>
<evidence type="ECO:0000313" key="3">
    <source>
        <dbReference type="EMBL" id="KJV06371.1"/>
    </source>
</evidence>
<keyword evidence="4" id="KW-1185">Reference proteome</keyword>
<reference evidence="4" key="1">
    <citation type="submission" date="2015-03" db="EMBL/GenBank/DDBJ databases">
        <title>Draft genome sequence of a novel methanotroph (Sn10-6) isolated from flooded ricefield rhizosphere in India.</title>
        <authorList>
            <person name="Pandit P.S."/>
            <person name="Pore S.D."/>
            <person name="Arora P."/>
            <person name="Kapse N.G."/>
            <person name="Dhakephalkar P.K."/>
            <person name="Rahalkar M.C."/>
        </authorList>
    </citation>
    <scope>NUCLEOTIDE SEQUENCE [LARGE SCALE GENOMIC DNA]</scope>
    <source>
        <strain evidence="4">Sn10-6</strain>
    </source>
</reference>
<dbReference type="InterPro" id="IPR036465">
    <property type="entry name" value="vWFA_dom_sf"/>
</dbReference>
<dbReference type="AlphaFoldDB" id="A0A0F3IHZ3"/>
<evidence type="ECO:0000313" key="4">
    <source>
        <dbReference type="Proteomes" id="UP000033684"/>
    </source>
</evidence>
<gene>
    <name evidence="3" type="ORF">VZ94_11860</name>
</gene>
<dbReference type="EMBL" id="LAJX01000116">
    <property type="protein sequence ID" value="KJV06371.1"/>
    <property type="molecule type" value="Genomic_DNA"/>
</dbReference>
<evidence type="ECO:0000256" key="1">
    <source>
        <dbReference type="SAM" id="Phobius"/>
    </source>
</evidence>
<dbReference type="Proteomes" id="UP000033684">
    <property type="component" value="Unassembled WGS sequence"/>
</dbReference>
<dbReference type="InterPro" id="IPR002035">
    <property type="entry name" value="VWF_A"/>
</dbReference>
<comment type="caution">
    <text evidence="3">The sequence shown here is derived from an EMBL/GenBank/DDBJ whole genome shotgun (WGS) entry which is preliminary data.</text>
</comment>
<dbReference type="Pfam" id="PF13519">
    <property type="entry name" value="VWA_2"/>
    <property type="match status" value="1"/>
</dbReference>
<dbReference type="SMART" id="SM00327">
    <property type="entry name" value="VWA"/>
    <property type="match status" value="1"/>
</dbReference>
<evidence type="ECO:0000259" key="2">
    <source>
        <dbReference type="SMART" id="SM00327"/>
    </source>
</evidence>